<dbReference type="GeneID" id="104945979"/>
<keyword evidence="2" id="KW-1185">Reference proteome</keyword>
<name>A0A6I9N6Q6_9TELE</name>
<dbReference type="AlphaFoldDB" id="A0A6I9N6Q6"/>
<gene>
    <name evidence="3" type="primary">LOC104945979</name>
</gene>
<dbReference type="OrthoDB" id="1730117at2759"/>
<sequence length="77" mass="8297">MSFTDKVANGIAVIIIQALHPCHTVVCCPDCVWFYHNVMVIVTGGVAVVAALALCSILIWPIRIRPRGLPEDAAIVN</sequence>
<evidence type="ECO:0000256" key="1">
    <source>
        <dbReference type="SAM" id="Phobius"/>
    </source>
</evidence>
<organism evidence="2 3">
    <name type="scientific">Notothenia coriiceps</name>
    <name type="common">black rockcod</name>
    <dbReference type="NCBI Taxonomy" id="8208"/>
    <lineage>
        <taxon>Eukaryota</taxon>
        <taxon>Metazoa</taxon>
        <taxon>Chordata</taxon>
        <taxon>Craniata</taxon>
        <taxon>Vertebrata</taxon>
        <taxon>Euteleostomi</taxon>
        <taxon>Actinopterygii</taxon>
        <taxon>Neopterygii</taxon>
        <taxon>Teleostei</taxon>
        <taxon>Neoteleostei</taxon>
        <taxon>Acanthomorphata</taxon>
        <taxon>Eupercaria</taxon>
        <taxon>Perciformes</taxon>
        <taxon>Notothenioidei</taxon>
        <taxon>Nototheniidae</taxon>
        <taxon>Notothenia</taxon>
    </lineage>
</organism>
<keyword evidence="1" id="KW-0812">Transmembrane</keyword>
<keyword evidence="1" id="KW-1133">Transmembrane helix</keyword>
<reference evidence="3" key="1">
    <citation type="submission" date="2025-08" db="UniProtKB">
        <authorList>
            <consortium name="RefSeq"/>
        </authorList>
    </citation>
    <scope>IDENTIFICATION</scope>
    <source>
        <tissue evidence="3">Muscle</tissue>
    </source>
</reference>
<evidence type="ECO:0000313" key="3">
    <source>
        <dbReference type="RefSeq" id="XP_010770021.1"/>
    </source>
</evidence>
<dbReference type="RefSeq" id="XP_010770021.1">
    <property type="nucleotide sequence ID" value="XM_010771719.1"/>
</dbReference>
<dbReference type="KEGG" id="ncc:104945979"/>
<evidence type="ECO:0000313" key="2">
    <source>
        <dbReference type="Proteomes" id="UP000504611"/>
    </source>
</evidence>
<feature type="transmembrane region" description="Helical" evidence="1">
    <location>
        <begin position="34"/>
        <end position="60"/>
    </location>
</feature>
<protein>
    <submittedName>
        <fullName evidence="3">Major facilitator superfamily domain-containing protein 12-like</fullName>
    </submittedName>
</protein>
<accession>A0A6I9N6Q6</accession>
<keyword evidence="1" id="KW-0472">Membrane</keyword>
<dbReference type="Proteomes" id="UP000504611">
    <property type="component" value="Unplaced"/>
</dbReference>
<proteinExistence type="predicted"/>